<dbReference type="GeneID" id="64659352"/>
<evidence type="ECO:0000313" key="3">
    <source>
        <dbReference type="EMBL" id="KAG1898706.1"/>
    </source>
</evidence>
<feature type="transmembrane region" description="Helical" evidence="1">
    <location>
        <begin position="161"/>
        <end position="183"/>
    </location>
</feature>
<protein>
    <recommendedName>
        <fullName evidence="2">Phosphatidic acid phosphatase type 2/haloperoxidase domain-containing protein</fullName>
    </recommendedName>
</protein>
<keyword evidence="1" id="KW-0472">Membrane</keyword>
<dbReference type="Gene3D" id="1.20.144.10">
    <property type="entry name" value="Phosphatidic acid phosphatase type 2/haloperoxidase"/>
    <property type="match status" value="1"/>
</dbReference>
<dbReference type="Pfam" id="PF01569">
    <property type="entry name" value="PAP2"/>
    <property type="match status" value="1"/>
</dbReference>
<proteinExistence type="predicted"/>
<evidence type="ECO:0000313" key="4">
    <source>
        <dbReference type="Proteomes" id="UP001195769"/>
    </source>
</evidence>
<dbReference type="InterPro" id="IPR036938">
    <property type="entry name" value="PAP2/HPO_sf"/>
</dbReference>
<dbReference type="GO" id="GO:0042392">
    <property type="term" value="F:sphingosine-1-phosphate phosphatase activity"/>
    <property type="evidence" value="ECO:0007669"/>
    <property type="project" value="TreeGrafter"/>
</dbReference>
<feature type="transmembrane region" description="Helical" evidence="1">
    <location>
        <begin position="136"/>
        <end position="155"/>
    </location>
</feature>
<keyword evidence="1" id="KW-1133">Transmembrane helix</keyword>
<dbReference type="SUPFAM" id="SSF48317">
    <property type="entry name" value="Acid phosphatase/Vanadium-dependent haloperoxidase"/>
    <property type="match status" value="1"/>
</dbReference>
<gene>
    <name evidence="3" type="ORF">F5891DRAFT_1147945</name>
</gene>
<name>A0AAD4HJQ9_9AGAM</name>
<dbReference type="AlphaFoldDB" id="A0AAD4HJQ9"/>
<feature type="transmembrane region" description="Helical" evidence="1">
    <location>
        <begin position="20"/>
        <end position="46"/>
    </location>
</feature>
<feature type="transmembrane region" description="Helical" evidence="1">
    <location>
        <begin position="79"/>
        <end position="100"/>
    </location>
</feature>
<feature type="domain" description="Phosphatidic acid phosphatase type 2/haloperoxidase" evidence="2">
    <location>
        <begin position="35"/>
        <end position="151"/>
    </location>
</feature>
<reference evidence="3" key="1">
    <citation type="journal article" date="2020" name="New Phytol.">
        <title>Comparative genomics reveals dynamic genome evolution in host specialist ectomycorrhizal fungi.</title>
        <authorList>
            <person name="Lofgren L.A."/>
            <person name="Nguyen N.H."/>
            <person name="Vilgalys R."/>
            <person name="Ruytinx J."/>
            <person name="Liao H.L."/>
            <person name="Branco S."/>
            <person name="Kuo A."/>
            <person name="LaButti K."/>
            <person name="Lipzen A."/>
            <person name="Andreopoulos W."/>
            <person name="Pangilinan J."/>
            <person name="Riley R."/>
            <person name="Hundley H."/>
            <person name="Na H."/>
            <person name="Barry K."/>
            <person name="Grigoriev I.V."/>
            <person name="Stajich J.E."/>
            <person name="Kennedy P.G."/>
        </authorList>
    </citation>
    <scope>NUCLEOTIDE SEQUENCE</scope>
    <source>
        <strain evidence="3">FC203</strain>
    </source>
</reference>
<evidence type="ECO:0000256" key="1">
    <source>
        <dbReference type="SAM" id="Phobius"/>
    </source>
</evidence>
<dbReference type="SMART" id="SM00014">
    <property type="entry name" value="acidPPc"/>
    <property type="match status" value="1"/>
</dbReference>
<sequence>MHLLLEQRASAESVLQTSKVVTVLTAAALLYTRSAGVAFFVTGALLCSKLTKVIKKAIRQERPSQFSGRKVSYGMPSSHASTCTFFAVYITFACLELPIHSAFPRFAMFAPVVVLPWTCMIAMSRVRLGHHTWPQIAAGALLGVCCASLWFKLWVDDVGGIMTILSSANVEFTVVSLISLFWVN</sequence>
<dbReference type="PANTHER" id="PTHR14969:SF13">
    <property type="entry name" value="AT30094P"/>
    <property type="match status" value="1"/>
</dbReference>
<keyword evidence="4" id="KW-1185">Reference proteome</keyword>
<dbReference type="RefSeq" id="XP_041224282.1">
    <property type="nucleotide sequence ID" value="XM_041365054.1"/>
</dbReference>
<dbReference type="EMBL" id="JABBWK010000037">
    <property type="protein sequence ID" value="KAG1898706.1"/>
    <property type="molecule type" value="Genomic_DNA"/>
</dbReference>
<feature type="transmembrane region" description="Helical" evidence="1">
    <location>
        <begin position="106"/>
        <end position="124"/>
    </location>
</feature>
<dbReference type="InterPro" id="IPR000326">
    <property type="entry name" value="PAP2/HPO"/>
</dbReference>
<evidence type="ECO:0000259" key="2">
    <source>
        <dbReference type="SMART" id="SM00014"/>
    </source>
</evidence>
<accession>A0AAD4HJQ9</accession>
<organism evidence="3 4">
    <name type="scientific">Suillus fuscotomentosus</name>
    <dbReference type="NCBI Taxonomy" id="1912939"/>
    <lineage>
        <taxon>Eukaryota</taxon>
        <taxon>Fungi</taxon>
        <taxon>Dikarya</taxon>
        <taxon>Basidiomycota</taxon>
        <taxon>Agaricomycotina</taxon>
        <taxon>Agaricomycetes</taxon>
        <taxon>Agaricomycetidae</taxon>
        <taxon>Boletales</taxon>
        <taxon>Suillineae</taxon>
        <taxon>Suillaceae</taxon>
        <taxon>Suillus</taxon>
    </lineage>
</organism>
<comment type="caution">
    <text evidence="3">The sequence shown here is derived from an EMBL/GenBank/DDBJ whole genome shotgun (WGS) entry which is preliminary data.</text>
</comment>
<keyword evidence="1" id="KW-0812">Transmembrane</keyword>
<dbReference type="PANTHER" id="PTHR14969">
    <property type="entry name" value="SPHINGOSINE-1-PHOSPHATE PHOSPHOHYDROLASE"/>
    <property type="match status" value="1"/>
</dbReference>
<dbReference type="Proteomes" id="UP001195769">
    <property type="component" value="Unassembled WGS sequence"/>
</dbReference>